<keyword evidence="1" id="KW-0812">Transmembrane</keyword>
<proteinExistence type="predicted"/>
<feature type="transmembrane region" description="Helical" evidence="1">
    <location>
        <begin position="34"/>
        <end position="58"/>
    </location>
</feature>
<evidence type="ECO:0000256" key="1">
    <source>
        <dbReference type="SAM" id="Phobius"/>
    </source>
</evidence>
<dbReference type="AlphaFoldDB" id="A0A0F9I907"/>
<gene>
    <name evidence="2" type="ORF">LCGC14_1906260</name>
</gene>
<comment type="caution">
    <text evidence="2">The sequence shown here is derived from an EMBL/GenBank/DDBJ whole genome shotgun (WGS) entry which is preliminary data.</text>
</comment>
<feature type="transmembrane region" description="Helical" evidence="1">
    <location>
        <begin position="7"/>
        <end position="28"/>
    </location>
</feature>
<keyword evidence="1" id="KW-0472">Membrane</keyword>
<sequence length="67" mass="7399">GMKFMRWLWIVLLCLLFTMVIISVYFLSSTMGRLMQAVPFLTALITLIAGVAFGGTAIKRGQNGKDS</sequence>
<accession>A0A0F9I907</accession>
<protein>
    <submittedName>
        <fullName evidence="2">Uncharacterized protein</fullName>
    </submittedName>
</protein>
<dbReference type="EMBL" id="LAZR01020050">
    <property type="protein sequence ID" value="KKL90285.1"/>
    <property type="molecule type" value="Genomic_DNA"/>
</dbReference>
<keyword evidence="1" id="KW-1133">Transmembrane helix</keyword>
<evidence type="ECO:0000313" key="2">
    <source>
        <dbReference type="EMBL" id="KKL90285.1"/>
    </source>
</evidence>
<organism evidence="2">
    <name type="scientific">marine sediment metagenome</name>
    <dbReference type="NCBI Taxonomy" id="412755"/>
    <lineage>
        <taxon>unclassified sequences</taxon>
        <taxon>metagenomes</taxon>
        <taxon>ecological metagenomes</taxon>
    </lineage>
</organism>
<feature type="non-terminal residue" evidence="2">
    <location>
        <position position="1"/>
    </location>
</feature>
<reference evidence="2" key="1">
    <citation type="journal article" date="2015" name="Nature">
        <title>Complex archaea that bridge the gap between prokaryotes and eukaryotes.</title>
        <authorList>
            <person name="Spang A."/>
            <person name="Saw J.H."/>
            <person name="Jorgensen S.L."/>
            <person name="Zaremba-Niedzwiedzka K."/>
            <person name="Martijn J."/>
            <person name="Lind A.E."/>
            <person name="van Eijk R."/>
            <person name="Schleper C."/>
            <person name="Guy L."/>
            <person name="Ettema T.J."/>
        </authorList>
    </citation>
    <scope>NUCLEOTIDE SEQUENCE</scope>
</reference>
<name>A0A0F9I907_9ZZZZ</name>